<evidence type="ECO:0000256" key="5">
    <source>
        <dbReference type="SAM" id="SignalP"/>
    </source>
</evidence>
<dbReference type="SUPFAM" id="SSF53756">
    <property type="entry name" value="UDP-Glycosyltransferase/glycogen phosphorylase"/>
    <property type="match status" value="1"/>
</dbReference>
<dbReference type="Proteomes" id="UP001152320">
    <property type="component" value="Chromosome 14"/>
</dbReference>
<keyword evidence="4" id="KW-0812">Transmembrane</keyword>
<evidence type="ECO:0000313" key="7">
    <source>
        <dbReference type="Proteomes" id="UP001152320"/>
    </source>
</evidence>
<dbReference type="Gene3D" id="3.40.50.2000">
    <property type="entry name" value="Glycogen Phosphorylase B"/>
    <property type="match status" value="1"/>
</dbReference>
<keyword evidence="4" id="KW-0472">Membrane</keyword>
<dbReference type="PANTHER" id="PTHR48043">
    <property type="entry name" value="EG:EG0003.4 PROTEIN-RELATED"/>
    <property type="match status" value="1"/>
</dbReference>
<keyword evidence="5" id="KW-0732">Signal</keyword>
<evidence type="ECO:0000256" key="4">
    <source>
        <dbReference type="SAM" id="Phobius"/>
    </source>
</evidence>
<protein>
    <submittedName>
        <fullName evidence="6">2-hydroxyacylsphingosine 1-beta-galactosyltransferase</fullName>
    </submittedName>
</protein>
<dbReference type="FunFam" id="3.40.50.2000:FF:000021">
    <property type="entry name" value="UDP-glucuronosyltransferase"/>
    <property type="match status" value="1"/>
</dbReference>
<dbReference type="GO" id="GO:0008194">
    <property type="term" value="F:UDP-glycosyltransferase activity"/>
    <property type="evidence" value="ECO:0007669"/>
    <property type="project" value="InterPro"/>
</dbReference>
<dbReference type="FunFam" id="3.40.50.2000:FF:000205">
    <property type="entry name" value="UDP-glucuronosyltransferase"/>
    <property type="match status" value="1"/>
</dbReference>
<reference evidence="6" key="1">
    <citation type="submission" date="2021-10" db="EMBL/GenBank/DDBJ databases">
        <title>Tropical sea cucumber genome reveals ecological adaptation and Cuvierian tubules defense mechanism.</title>
        <authorList>
            <person name="Chen T."/>
        </authorList>
    </citation>
    <scope>NUCLEOTIDE SEQUENCE</scope>
    <source>
        <strain evidence="6">Nanhai2018</strain>
        <tissue evidence="6">Muscle</tissue>
    </source>
</reference>
<keyword evidence="4" id="KW-1133">Transmembrane helix</keyword>
<comment type="caution">
    <text evidence="6">The sequence shown here is derived from an EMBL/GenBank/DDBJ whole genome shotgun (WGS) entry which is preliminary data.</text>
</comment>
<dbReference type="Pfam" id="PF00201">
    <property type="entry name" value="UDPGT"/>
    <property type="match status" value="1"/>
</dbReference>
<dbReference type="InterPro" id="IPR002213">
    <property type="entry name" value="UDP_glucos_trans"/>
</dbReference>
<dbReference type="OrthoDB" id="5835829at2759"/>
<name>A0A9Q1GZT4_HOLLE</name>
<evidence type="ECO:0000313" key="6">
    <source>
        <dbReference type="EMBL" id="KAJ8030027.1"/>
    </source>
</evidence>
<evidence type="ECO:0000256" key="2">
    <source>
        <dbReference type="ARBA" id="ARBA00022676"/>
    </source>
</evidence>
<evidence type="ECO:0000256" key="3">
    <source>
        <dbReference type="ARBA" id="ARBA00022679"/>
    </source>
</evidence>
<dbReference type="AlphaFoldDB" id="A0A9Q1GZT4"/>
<accession>A0A9Q1GZT4</accession>
<keyword evidence="3" id="KW-0808">Transferase</keyword>
<feature type="signal peptide" evidence="5">
    <location>
        <begin position="1"/>
        <end position="26"/>
    </location>
</feature>
<dbReference type="InterPro" id="IPR050271">
    <property type="entry name" value="UDP-glycosyltransferase"/>
</dbReference>
<evidence type="ECO:0000256" key="1">
    <source>
        <dbReference type="ARBA" id="ARBA00009995"/>
    </source>
</evidence>
<comment type="similarity">
    <text evidence="1">Belongs to the UDP-glycosyltransferase family.</text>
</comment>
<proteinExistence type="inferred from homology"/>
<dbReference type="PANTHER" id="PTHR48043:SF145">
    <property type="entry name" value="FI06409P-RELATED"/>
    <property type="match status" value="1"/>
</dbReference>
<dbReference type="EMBL" id="JAIZAY010000014">
    <property type="protein sequence ID" value="KAJ8030027.1"/>
    <property type="molecule type" value="Genomic_DNA"/>
</dbReference>
<feature type="chain" id="PRO_5040305031" evidence="5">
    <location>
        <begin position="27"/>
        <end position="547"/>
    </location>
</feature>
<feature type="transmembrane region" description="Helical" evidence="4">
    <location>
        <begin position="494"/>
        <end position="517"/>
    </location>
</feature>
<organism evidence="6 7">
    <name type="scientific">Holothuria leucospilota</name>
    <name type="common">Black long sea cucumber</name>
    <name type="synonym">Mertensiothuria leucospilota</name>
    <dbReference type="NCBI Taxonomy" id="206669"/>
    <lineage>
        <taxon>Eukaryota</taxon>
        <taxon>Metazoa</taxon>
        <taxon>Echinodermata</taxon>
        <taxon>Eleutherozoa</taxon>
        <taxon>Echinozoa</taxon>
        <taxon>Holothuroidea</taxon>
        <taxon>Aspidochirotacea</taxon>
        <taxon>Aspidochirotida</taxon>
        <taxon>Holothuriidae</taxon>
        <taxon>Holothuria</taxon>
    </lineage>
</organism>
<dbReference type="CDD" id="cd03784">
    <property type="entry name" value="GT1_Gtf-like"/>
    <property type="match status" value="1"/>
</dbReference>
<gene>
    <name evidence="6" type="ORF">HOLleu_29595</name>
</gene>
<sequence>MAMEALRTSVVLFSLCQILCNCQLEGYRILLPVTSGFHTPSHLKLLSTLSRGLVQRGHHVTVLTSTGKGWDSFTNGSFSEIIVYQGCYTKEENTIRNNRIMRKFTMFGGTGFIDMANAVGEMTDSFAQCCSDFWADQQTVDRLGAEHFDLAVAFYLGPCNGLIPNYFNIPFVTLTSTVRLPGLDESTFGMPIPSSYVPFDVFGTFTDKMNFQQRIRNFVEFYISEVFGIFFDQFLRRLQYEYNIKPEIKPKELHSPSLLWLSYIDVTLDYARPFTPNVIPIGGLMIAPVTPLSKDLIDFLEGSGDHGVILCSMGSAVKSVGNDLTAAMLNTFNGLHQRVIWKFGGSLPDVNISKNIRIVDWMPQNDLLAHPQVKLLVYHGGINGVYEAINHGVPMVLIPLFADQFFVSTRVHDKGMGRMLRLPEITEENFKEAVVNVLTDVSYKKNVDHFSAIYKDLNRFQSPLERAIYWIDHVMQFGGEHLRPRSVDMGSIELYMLDVTVFLFIVSIVFCFIVFFVTRKCIRLCWRCCCDKQKTAKSREKKSVKND</sequence>
<keyword evidence="2" id="KW-0328">Glycosyltransferase</keyword>
<keyword evidence="7" id="KW-1185">Reference proteome</keyword>